<dbReference type="OrthoDB" id="2051973at2"/>
<dbReference type="EMBL" id="NXLQ01000020">
    <property type="protein sequence ID" value="RDU64074.1"/>
    <property type="molecule type" value="Genomic_DNA"/>
</dbReference>
<protein>
    <submittedName>
        <fullName evidence="1">Uncharacterized protein</fullName>
    </submittedName>
</protein>
<sequence>MLNTVKLGGWTSNEKPFEISKEAKQAFDGATNNVFGVRYELMLHLGTQIVAGRNYAFICRSESTTLNPKASYVLMIVYASLGECEKVKYQIAKIKKLVKQKPKAHICGGIVVTKADQALIKQLDCIEANHILSSFENAFKNMKGVSYSPELYVAHQVTQGINYHIIAKATLAGTNEVLGFRYVVFNSFMDENTIISIKHI</sequence>
<evidence type="ECO:0000313" key="2">
    <source>
        <dbReference type="Proteomes" id="UP000256379"/>
    </source>
</evidence>
<keyword evidence="2" id="KW-1185">Reference proteome</keyword>
<reference evidence="1 2" key="1">
    <citation type="submission" date="2018-04" db="EMBL/GenBank/DDBJ databases">
        <title>Novel Campyloabacter and Helicobacter Species and Strains.</title>
        <authorList>
            <person name="Mannion A.J."/>
            <person name="Shen Z."/>
            <person name="Fox J.G."/>
        </authorList>
    </citation>
    <scope>NUCLEOTIDE SEQUENCE [LARGE SCALE GENOMIC DNA]</scope>
    <source>
        <strain evidence="1 2">MIT 17-337</strain>
    </source>
</reference>
<dbReference type="Proteomes" id="UP000256379">
    <property type="component" value="Unassembled WGS sequence"/>
</dbReference>
<name>A0A3D8IHD2_9HELI</name>
<dbReference type="AlphaFoldDB" id="A0A3D8IHD2"/>
<accession>A0A3D8IHD2</accession>
<organism evidence="1 2">
    <name type="scientific">Helicobacter didelphidarum</name>
    <dbReference type="NCBI Taxonomy" id="2040648"/>
    <lineage>
        <taxon>Bacteria</taxon>
        <taxon>Pseudomonadati</taxon>
        <taxon>Campylobacterota</taxon>
        <taxon>Epsilonproteobacteria</taxon>
        <taxon>Campylobacterales</taxon>
        <taxon>Helicobacteraceae</taxon>
        <taxon>Helicobacter</taxon>
    </lineage>
</organism>
<dbReference type="RefSeq" id="WP_115543487.1">
    <property type="nucleotide sequence ID" value="NZ_NXLQ01000020.1"/>
</dbReference>
<proteinExistence type="predicted"/>
<evidence type="ECO:0000313" key="1">
    <source>
        <dbReference type="EMBL" id="RDU64074.1"/>
    </source>
</evidence>
<comment type="caution">
    <text evidence="1">The sequence shown here is derived from an EMBL/GenBank/DDBJ whole genome shotgun (WGS) entry which is preliminary data.</text>
</comment>
<gene>
    <name evidence="1" type="ORF">CQA53_08015</name>
</gene>